<reference evidence="1 2" key="1">
    <citation type="submission" date="2016-08" db="EMBL/GenBank/DDBJ databases">
        <authorList>
            <person name="Seilhamer J.J."/>
        </authorList>
    </citation>
    <scope>NUCLEOTIDE SEQUENCE [LARGE SCALE GENOMIC DNA]</scope>
    <source>
        <strain evidence="1 2">CFBP7245</strain>
    </source>
</reference>
<organism evidence="1 2">
    <name type="scientific">Xanthomonas dyei</name>
    <dbReference type="NCBI Taxonomy" id="743699"/>
    <lineage>
        <taxon>Bacteria</taxon>
        <taxon>Pseudomonadati</taxon>
        <taxon>Pseudomonadota</taxon>
        <taxon>Gammaproteobacteria</taxon>
        <taxon>Lysobacterales</taxon>
        <taxon>Lysobacteraceae</taxon>
        <taxon>Xanthomonas</taxon>
    </lineage>
</organism>
<sequence length="157" mass="17275">MPRLLQPQRHDRAPLIHREELLMRLLRCLRYGTAMLAVVATTVSAQALPPQRVASITSNAHHGGIDGPFMPTAQLGLEAERTDSTGDTLEDQAQQRITSTLGADGALAHRDALTKQQAQARGLGFVATHFEQIDRSGSGRVTLQDVEAYLRDQRRDK</sequence>
<accession>A0A2S7C1V5</accession>
<comment type="caution">
    <text evidence="1">The sequence shown here is derived from an EMBL/GenBank/DDBJ whole genome shotgun (WGS) entry which is preliminary data.</text>
</comment>
<protein>
    <recommendedName>
        <fullName evidence="3">EF-hand domain-containing protein</fullName>
    </recommendedName>
</protein>
<dbReference type="InterPro" id="IPR018247">
    <property type="entry name" value="EF_Hand_1_Ca_BS"/>
</dbReference>
<name>A0A2S7C1V5_9XANT</name>
<dbReference type="Proteomes" id="UP000238908">
    <property type="component" value="Unassembled WGS sequence"/>
</dbReference>
<gene>
    <name evidence="1" type="ORF">XdyCFBP7245_13280</name>
</gene>
<evidence type="ECO:0000313" key="1">
    <source>
        <dbReference type="EMBL" id="PPU55544.1"/>
    </source>
</evidence>
<dbReference type="EMBL" id="MDEE01000018">
    <property type="protein sequence ID" value="PPU55544.1"/>
    <property type="molecule type" value="Genomic_DNA"/>
</dbReference>
<dbReference type="PROSITE" id="PS00018">
    <property type="entry name" value="EF_HAND_1"/>
    <property type="match status" value="1"/>
</dbReference>
<evidence type="ECO:0000313" key="2">
    <source>
        <dbReference type="Proteomes" id="UP000238908"/>
    </source>
</evidence>
<dbReference type="AlphaFoldDB" id="A0A2S7C1V5"/>
<proteinExistence type="predicted"/>
<evidence type="ECO:0008006" key="3">
    <source>
        <dbReference type="Google" id="ProtNLM"/>
    </source>
</evidence>